<evidence type="ECO:0000313" key="1">
    <source>
        <dbReference type="EMBL" id="MDB1125864.1"/>
    </source>
</evidence>
<name>A0ABT4YXV7_9VIBR</name>
<proteinExistence type="predicted"/>
<comment type="caution">
    <text evidence="1">The sequence shown here is derived from an EMBL/GenBank/DDBJ whole genome shotgun (WGS) entry which is preliminary data.</text>
</comment>
<dbReference type="Pfam" id="PF13376">
    <property type="entry name" value="OmdA"/>
    <property type="match status" value="1"/>
</dbReference>
<organism evidence="1 2">
    <name type="scientific">Vibrio algarum</name>
    <dbReference type="NCBI Taxonomy" id="3020714"/>
    <lineage>
        <taxon>Bacteria</taxon>
        <taxon>Pseudomonadati</taxon>
        <taxon>Pseudomonadota</taxon>
        <taxon>Gammaproteobacteria</taxon>
        <taxon>Vibrionales</taxon>
        <taxon>Vibrionaceae</taxon>
        <taxon>Vibrio</taxon>
    </lineage>
</organism>
<protein>
    <submittedName>
        <fullName evidence="1">YdeI/OmpD-associated family protein</fullName>
    </submittedName>
</protein>
<dbReference type="RefSeq" id="WP_272139965.1">
    <property type="nucleotide sequence ID" value="NZ_JAQLOI010000003.1"/>
</dbReference>
<dbReference type="EMBL" id="JAQLOI010000003">
    <property type="protein sequence ID" value="MDB1125864.1"/>
    <property type="molecule type" value="Genomic_DNA"/>
</dbReference>
<reference evidence="1 2" key="1">
    <citation type="submission" date="2023-01" db="EMBL/GenBank/DDBJ databases">
        <title>Vibrio sp. KJ40-1 sp.nov, isolated from marine algae.</title>
        <authorList>
            <person name="Butt M."/>
            <person name="Kim J.M.J."/>
            <person name="Jeon C.O.C."/>
        </authorList>
    </citation>
    <scope>NUCLEOTIDE SEQUENCE [LARGE SCALE GENOMIC DNA]</scope>
    <source>
        <strain evidence="1 2">KJ40-1</strain>
    </source>
</reference>
<evidence type="ECO:0000313" key="2">
    <source>
        <dbReference type="Proteomes" id="UP001210678"/>
    </source>
</evidence>
<sequence length="92" mass="10835">MKPEGIDIFNRRIDTQGYSSEQRNIQLAEEYEEQIKANEPAWRFFTQLAPSYKRDSIWWVMSAKKKETQIKRLCVLIASSESGLKIPSLRKK</sequence>
<dbReference type="Proteomes" id="UP001210678">
    <property type="component" value="Unassembled WGS sequence"/>
</dbReference>
<accession>A0ABT4YXV7</accession>
<gene>
    <name evidence="1" type="ORF">PGX00_20245</name>
</gene>
<keyword evidence="2" id="KW-1185">Reference proteome</keyword>